<dbReference type="NCBIfam" id="NF041646">
    <property type="entry name" value="VC0807_fam"/>
    <property type="match status" value="1"/>
</dbReference>
<evidence type="ECO:0000256" key="1">
    <source>
        <dbReference type="SAM" id="Phobius"/>
    </source>
</evidence>
<feature type="transmembrane region" description="Helical" evidence="1">
    <location>
        <begin position="167"/>
        <end position="193"/>
    </location>
</feature>
<sequence>MKRFWIDLLFTLFLPMVIWNVGKDALGDYYAILLSTVPGFIYGVTIFILSKRFNLFGFFLLFNLLLGGLVDILSGNMENMLRNQMYISIGYALIILVLLLIKRPLPLYFIVDIAVSMGYDRKESMDFFRQSDLYKFVLFMTIISIVQNTASGLIKGFYLYMDGAIEYTFILLMLRISSGIFFAINGVLIALLMRKVKQFRLGKTAPLH</sequence>
<keyword evidence="1" id="KW-0812">Transmembrane</keyword>
<keyword evidence="1" id="KW-1133">Transmembrane helix</keyword>
<feature type="transmembrane region" description="Helical" evidence="1">
    <location>
        <begin position="5"/>
        <end position="22"/>
    </location>
</feature>
<feature type="transmembrane region" description="Helical" evidence="1">
    <location>
        <begin position="136"/>
        <end position="161"/>
    </location>
</feature>
<feature type="transmembrane region" description="Helical" evidence="1">
    <location>
        <begin position="56"/>
        <end position="77"/>
    </location>
</feature>
<proteinExistence type="predicted"/>
<feature type="transmembrane region" description="Helical" evidence="1">
    <location>
        <begin position="89"/>
        <end position="115"/>
    </location>
</feature>
<protein>
    <submittedName>
        <fullName evidence="2">Uncharacterized protein</fullName>
    </submittedName>
</protein>
<dbReference type="AlphaFoldDB" id="A0A927D1E9"/>
<reference evidence="2" key="1">
    <citation type="submission" date="2020-09" db="EMBL/GenBank/DDBJ databases">
        <title>Bacillus faecalis sp. nov., a moderately halophilic bacterium isolated from cow faeces.</title>
        <authorList>
            <person name="Jiang L."/>
            <person name="Lee J."/>
        </authorList>
    </citation>
    <scope>NUCLEOTIDE SEQUENCE</scope>
    <source>
        <strain evidence="2">AGMB 02131</strain>
    </source>
</reference>
<feature type="transmembrane region" description="Helical" evidence="1">
    <location>
        <begin position="28"/>
        <end position="49"/>
    </location>
</feature>
<accession>A0A927D1E9</accession>
<dbReference type="Proteomes" id="UP000602076">
    <property type="component" value="Unassembled WGS sequence"/>
</dbReference>
<organism evidence="2 3">
    <name type="scientific">Peribacillus faecalis</name>
    <dbReference type="NCBI Taxonomy" id="2772559"/>
    <lineage>
        <taxon>Bacteria</taxon>
        <taxon>Bacillati</taxon>
        <taxon>Bacillota</taxon>
        <taxon>Bacilli</taxon>
        <taxon>Bacillales</taxon>
        <taxon>Bacillaceae</taxon>
        <taxon>Peribacillus</taxon>
    </lineage>
</organism>
<evidence type="ECO:0000313" key="2">
    <source>
        <dbReference type="EMBL" id="MBD3109274.1"/>
    </source>
</evidence>
<keyword evidence="1" id="KW-0472">Membrane</keyword>
<dbReference type="RefSeq" id="WP_190998811.1">
    <property type="nucleotide sequence ID" value="NZ_JACXSI010000031.1"/>
</dbReference>
<evidence type="ECO:0000313" key="3">
    <source>
        <dbReference type="Proteomes" id="UP000602076"/>
    </source>
</evidence>
<name>A0A927D1E9_9BACI</name>
<keyword evidence="3" id="KW-1185">Reference proteome</keyword>
<gene>
    <name evidence="2" type="ORF">IEO70_13045</name>
</gene>
<dbReference type="EMBL" id="JACXSI010000031">
    <property type="protein sequence ID" value="MBD3109274.1"/>
    <property type="molecule type" value="Genomic_DNA"/>
</dbReference>
<comment type="caution">
    <text evidence="2">The sequence shown here is derived from an EMBL/GenBank/DDBJ whole genome shotgun (WGS) entry which is preliminary data.</text>
</comment>